<sequence>MIRMQDLIITLSEYISYLAQLFAIIIIAHGIIVVFWINLNNVFTKEDAVDVMKRSRTKLGYSFSVGLGILIGSSILRSVVAPTWNDIGQLAAIIGIRTALNYFLNRDLGAILNN</sequence>
<dbReference type="eggNOG" id="COG4828">
    <property type="taxonomic scope" value="Bacteria"/>
</dbReference>
<dbReference type="KEGG" id="aar:Acear_1153"/>
<keyword evidence="1" id="KW-0812">Transmembrane</keyword>
<gene>
    <name evidence="2" type="ordered locus">Acear_1153</name>
</gene>
<protein>
    <recommendedName>
        <fullName evidence="4">DUF1622 domain-containing protein</fullName>
    </recommendedName>
</protein>
<evidence type="ECO:0000313" key="2">
    <source>
        <dbReference type="EMBL" id="ADL12675.1"/>
    </source>
</evidence>
<feature type="transmembrane region" description="Helical" evidence="1">
    <location>
        <begin position="59"/>
        <end position="81"/>
    </location>
</feature>
<proteinExistence type="predicted"/>
<evidence type="ECO:0008006" key="4">
    <source>
        <dbReference type="Google" id="ProtNLM"/>
    </source>
</evidence>
<reference evidence="2 3" key="1">
    <citation type="journal article" date="2010" name="Stand. Genomic Sci.">
        <title>Complete genome sequence of Acetohalobium arabaticum type strain (Z-7288).</title>
        <authorList>
            <person name="Sikorski J."/>
            <person name="Lapidus A."/>
            <person name="Chertkov O."/>
            <person name="Lucas S."/>
            <person name="Copeland A."/>
            <person name="Glavina Del Rio T."/>
            <person name="Nolan M."/>
            <person name="Tice H."/>
            <person name="Cheng J.F."/>
            <person name="Han C."/>
            <person name="Brambilla E."/>
            <person name="Pitluck S."/>
            <person name="Liolios K."/>
            <person name="Ivanova N."/>
            <person name="Mavromatis K."/>
            <person name="Mikhailova N."/>
            <person name="Pati A."/>
            <person name="Bruce D."/>
            <person name="Detter C."/>
            <person name="Tapia R."/>
            <person name="Goodwin L."/>
            <person name="Chen A."/>
            <person name="Palaniappan K."/>
            <person name="Land M."/>
            <person name="Hauser L."/>
            <person name="Chang Y.J."/>
            <person name="Jeffries C.D."/>
            <person name="Rohde M."/>
            <person name="Goker M."/>
            <person name="Spring S."/>
            <person name="Woyke T."/>
            <person name="Bristow J."/>
            <person name="Eisen J.A."/>
            <person name="Markowitz V."/>
            <person name="Hugenholtz P."/>
            <person name="Kyrpides N.C."/>
            <person name="Klenk H.P."/>
        </authorList>
    </citation>
    <scope>NUCLEOTIDE SEQUENCE [LARGE SCALE GENOMIC DNA]</scope>
    <source>
        <strain evidence="3">ATCC 49924 / DSM 5501 / Z-7288</strain>
    </source>
</reference>
<dbReference type="PANTHER" id="PTHR38468">
    <property type="entry name" value="SLL0939 PROTEIN"/>
    <property type="match status" value="1"/>
</dbReference>
<name>D9QQ84_ACEAZ</name>
<dbReference type="HOGENOM" id="CLU_136765_1_0_9"/>
<accession>D9QQ84</accession>
<dbReference type="Proteomes" id="UP000001661">
    <property type="component" value="Chromosome"/>
</dbReference>
<dbReference type="Pfam" id="PF07784">
    <property type="entry name" value="DUF1622"/>
    <property type="match status" value="1"/>
</dbReference>
<keyword evidence="1" id="KW-1133">Transmembrane helix</keyword>
<dbReference type="PANTHER" id="PTHR38468:SF1">
    <property type="entry name" value="SLL0939 PROTEIN"/>
    <property type="match status" value="1"/>
</dbReference>
<organism evidence="2 3">
    <name type="scientific">Acetohalobium arabaticum (strain ATCC 49924 / DSM 5501 / Z-7288)</name>
    <dbReference type="NCBI Taxonomy" id="574087"/>
    <lineage>
        <taxon>Bacteria</taxon>
        <taxon>Bacillati</taxon>
        <taxon>Bacillota</taxon>
        <taxon>Clostridia</taxon>
        <taxon>Halanaerobiales</taxon>
        <taxon>Halobacteroidaceae</taxon>
        <taxon>Acetohalobium</taxon>
    </lineage>
</organism>
<evidence type="ECO:0000256" key="1">
    <source>
        <dbReference type="SAM" id="Phobius"/>
    </source>
</evidence>
<keyword evidence="1" id="KW-0472">Membrane</keyword>
<feature type="transmembrane region" description="Helical" evidence="1">
    <location>
        <begin position="14"/>
        <end position="39"/>
    </location>
</feature>
<dbReference type="RefSeq" id="WP_013278121.1">
    <property type="nucleotide sequence ID" value="NC_014378.1"/>
</dbReference>
<dbReference type="STRING" id="574087.Acear_1153"/>
<dbReference type="EMBL" id="CP002105">
    <property type="protein sequence ID" value="ADL12675.1"/>
    <property type="molecule type" value="Genomic_DNA"/>
</dbReference>
<dbReference type="InterPro" id="IPR012427">
    <property type="entry name" value="DUF1622"/>
</dbReference>
<keyword evidence="3" id="KW-1185">Reference proteome</keyword>
<evidence type="ECO:0000313" key="3">
    <source>
        <dbReference type="Proteomes" id="UP000001661"/>
    </source>
</evidence>
<dbReference type="AlphaFoldDB" id="D9QQ84"/>